<dbReference type="PROSITE" id="PS50222">
    <property type="entry name" value="EF_HAND_2"/>
    <property type="match status" value="1"/>
</dbReference>
<evidence type="ECO:0000313" key="3">
    <source>
        <dbReference type="Proteomes" id="UP001190700"/>
    </source>
</evidence>
<dbReference type="InterPro" id="IPR002048">
    <property type="entry name" value="EF_hand_dom"/>
</dbReference>
<feature type="domain" description="EF-hand" evidence="1">
    <location>
        <begin position="162"/>
        <end position="197"/>
    </location>
</feature>
<dbReference type="SUPFAM" id="SSF47473">
    <property type="entry name" value="EF-hand"/>
    <property type="match status" value="1"/>
</dbReference>
<dbReference type="SMART" id="SM00054">
    <property type="entry name" value="EFh"/>
    <property type="match status" value="1"/>
</dbReference>
<dbReference type="GO" id="GO:0005509">
    <property type="term" value="F:calcium ion binding"/>
    <property type="evidence" value="ECO:0007669"/>
    <property type="project" value="InterPro"/>
</dbReference>
<dbReference type="InterPro" id="IPR011992">
    <property type="entry name" value="EF-hand-dom_pair"/>
</dbReference>
<evidence type="ECO:0000313" key="2">
    <source>
        <dbReference type="EMBL" id="KAK3271448.1"/>
    </source>
</evidence>
<organism evidence="2 3">
    <name type="scientific">Cymbomonas tetramitiformis</name>
    <dbReference type="NCBI Taxonomy" id="36881"/>
    <lineage>
        <taxon>Eukaryota</taxon>
        <taxon>Viridiplantae</taxon>
        <taxon>Chlorophyta</taxon>
        <taxon>Pyramimonadophyceae</taxon>
        <taxon>Pyramimonadales</taxon>
        <taxon>Pyramimonadaceae</taxon>
        <taxon>Cymbomonas</taxon>
    </lineage>
</organism>
<name>A0AAE0G4Z3_9CHLO</name>
<dbReference type="Gene3D" id="1.10.238.10">
    <property type="entry name" value="EF-hand"/>
    <property type="match status" value="1"/>
</dbReference>
<dbReference type="EMBL" id="LGRX02009736">
    <property type="protein sequence ID" value="KAK3271448.1"/>
    <property type="molecule type" value="Genomic_DNA"/>
</dbReference>
<dbReference type="Proteomes" id="UP001190700">
    <property type="component" value="Unassembled WGS sequence"/>
</dbReference>
<gene>
    <name evidence="2" type="ORF">CYMTET_20201</name>
</gene>
<sequence>MPVRLQDVGAWSSVAKRDPAEYNEHVLRGNGRQPYHSGVPRLEAGWMSEYECEYTGGSPRQNPSAYQRPKSKQLFGETLVNSLPYRAVSDPGLSVQSALPEFKIASKRVELLEYLGYGLNQRCGDRGRLQAEKRFKNIVRRGTCLMGAEEIAIFLGESNVRLSRQQLQAFMDKYDADGDGKIHYNELLSVMFPEEPADVMI</sequence>
<protein>
    <recommendedName>
        <fullName evidence="1">EF-hand domain-containing protein</fullName>
    </recommendedName>
</protein>
<reference evidence="2 3" key="1">
    <citation type="journal article" date="2015" name="Genome Biol. Evol.">
        <title>Comparative Genomics of a Bacterivorous Green Alga Reveals Evolutionary Causalities and Consequences of Phago-Mixotrophic Mode of Nutrition.</title>
        <authorList>
            <person name="Burns J.A."/>
            <person name="Paasch A."/>
            <person name="Narechania A."/>
            <person name="Kim E."/>
        </authorList>
    </citation>
    <scope>NUCLEOTIDE SEQUENCE [LARGE SCALE GENOMIC DNA]</scope>
    <source>
        <strain evidence="2 3">PLY_AMNH</strain>
    </source>
</reference>
<dbReference type="AlphaFoldDB" id="A0AAE0G4Z3"/>
<proteinExistence type="predicted"/>
<accession>A0AAE0G4Z3</accession>
<dbReference type="CDD" id="cd00051">
    <property type="entry name" value="EFh"/>
    <property type="match status" value="1"/>
</dbReference>
<keyword evidence="3" id="KW-1185">Reference proteome</keyword>
<evidence type="ECO:0000259" key="1">
    <source>
        <dbReference type="PROSITE" id="PS50222"/>
    </source>
</evidence>
<comment type="caution">
    <text evidence="2">The sequence shown here is derived from an EMBL/GenBank/DDBJ whole genome shotgun (WGS) entry which is preliminary data.</text>
</comment>